<dbReference type="InterPro" id="IPR011022">
    <property type="entry name" value="Arrestin_C-like"/>
</dbReference>
<feature type="domain" description="Arrestin-like N-terminal" evidence="4">
    <location>
        <begin position="3"/>
        <end position="147"/>
    </location>
</feature>
<evidence type="ECO:0000256" key="3">
    <source>
        <dbReference type="SAM" id="MobiDB-lite"/>
    </source>
</evidence>
<dbReference type="PANTHER" id="PTHR11188">
    <property type="entry name" value="ARRESTIN DOMAIN CONTAINING PROTEIN"/>
    <property type="match status" value="1"/>
</dbReference>
<feature type="domain" description="Arrestin C-terminal-like" evidence="5">
    <location>
        <begin position="171"/>
        <end position="302"/>
    </location>
</feature>
<name>A0A9P0PL97_ACAOB</name>
<evidence type="ECO:0000259" key="5">
    <source>
        <dbReference type="Pfam" id="PF02752"/>
    </source>
</evidence>
<evidence type="ECO:0000256" key="1">
    <source>
        <dbReference type="ARBA" id="ARBA00005298"/>
    </source>
</evidence>
<dbReference type="GO" id="GO:0015031">
    <property type="term" value="P:protein transport"/>
    <property type="evidence" value="ECO:0007669"/>
    <property type="project" value="TreeGrafter"/>
</dbReference>
<dbReference type="AlphaFoldDB" id="A0A9P0PL97"/>
<evidence type="ECO:0000313" key="6">
    <source>
        <dbReference type="EMBL" id="CAH1985277.1"/>
    </source>
</evidence>
<comment type="caution">
    <text evidence="6">The sequence shown here is derived from an EMBL/GenBank/DDBJ whole genome shotgun (WGS) entry which is preliminary data.</text>
</comment>
<dbReference type="Gene3D" id="2.60.40.640">
    <property type="match status" value="2"/>
</dbReference>
<dbReference type="Proteomes" id="UP001152888">
    <property type="component" value="Unassembled WGS sequence"/>
</dbReference>
<dbReference type="Pfam" id="PF02752">
    <property type="entry name" value="Arrestin_C"/>
    <property type="match status" value="1"/>
</dbReference>
<evidence type="ECO:0000259" key="4">
    <source>
        <dbReference type="Pfam" id="PF00339"/>
    </source>
</evidence>
<protein>
    <recommendedName>
        <fullName evidence="8">Arrestin C-terminal-like domain-containing protein</fullName>
    </recommendedName>
</protein>
<evidence type="ECO:0000256" key="2">
    <source>
        <dbReference type="ARBA" id="ARBA00022606"/>
    </source>
</evidence>
<dbReference type="InterPro" id="IPR050357">
    <property type="entry name" value="Arrestin_domain-protein"/>
</dbReference>
<comment type="similarity">
    <text evidence="1">Belongs to the arrestin family.</text>
</comment>
<dbReference type="PANTHER" id="PTHR11188:SF176">
    <property type="entry name" value="ARRESTIN DOMAIN-CONTAINING PROTEIN 1"/>
    <property type="match status" value="1"/>
</dbReference>
<proteinExistence type="inferred from homology"/>
<dbReference type="EMBL" id="CAKOFQ010006975">
    <property type="protein sequence ID" value="CAH1985277.1"/>
    <property type="molecule type" value="Genomic_DNA"/>
</dbReference>
<dbReference type="InterPro" id="IPR014756">
    <property type="entry name" value="Ig_E-set"/>
</dbReference>
<evidence type="ECO:0008006" key="8">
    <source>
        <dbReference type="Google" id="ProtNLM"/>
    </source>
</evidence>
<sequence length="429" mass="48931">MYCQIQLDNYNGTYHPGKSIKGRVVCTFDADADVKAVTVKLLGDERTEWNDKEDYFDSAEQKKKIDSVCYSGYNNFLTFQHNLPIKDTFNVGRHEYSFSFVLPKELPGSYQNEYGYIRYYIKAEVYTTTDSDCEDEREIDIMSPIELASLPQDAVRLEDKEDITPHCCINGGSVTMQLELKNKTFVQTQTSRMKVHTYNSSDVKIEAIKVKLKMFIETKATHPKTKRKTNEELIAYDFIQNIGGKGERTFDFELDIPSTTVIPNFKLCSLFICWCVLHVEAVLGRCQNNLEIREEVKLGHFPIEREMRRHNLLFKKRTLRLLPTKNLPTPGLPLSSISAISPQDTFESVRPLHQKQATLMSGPSIGWQRSASIDESPISMEMEPLLPERKKETIEAVVLASMGFPISTAANQNQNDENVAPTEKLLNGN</sequence>
<dbReference type="Pfam" id="PF00339">
    <property type="entry name" value="Arrestin_N"/>
    <property type="match status" value="1"/>
</dbReference>
<dbReference type="GO" id="GO:0005737">
    <property type="term" value="C:cytoplasm"/>
    <property type="evidence" value="ECO:0007669"/>
    <property type="project" value="TreeGrafter"/>
</dbReference>
<dbReference type="InterPro" id="IPR011021">
    <property type="entry name" value="Arrestin-like_N"/>
</dbReference>
<dbReference type="InterPro" id="IPR014752">
    <property type="entry name" value="Arrestin-like_C"/>
</dbReference>
<accession>A0A9P0PL97</accession>
<keyword evidence="2" id="KW-0716">Sensory transduction</keyword>
<evidence type="ECO:0000313" key="7">
    <source>
        <dbReference type="Proteomes" id="UP001152888"/>
    </source>
</evidence>
<dbReference type="SUPFAM" id="SSF81296">
    <property type="entry name" value="E set domains"/>
    <property type="match status" value="2"/>
</dbReference>
<keyword evidence="7" id="KW-1185">Reference proteome</keyword>
<dbReference type="OrthoDB" id="2333384at2759"/>
<feature type="region of interest" description="Disordered" evidence="3">
    <location>
        <begin position="409"/>
        <end position="429"/>
    </location>
</feature>
<organism evidence="6 7">
    <name type="scientific">Acanthoscelides obtectus</name>
    <name type="common">Bean weevil</name>
    <name type="synonym">Bruchus obtectus</name>
    <dbReference type="NCBI Taxonomy" id="200917"/>
    <lineage>
        <taxon>Eukaryota</taxon>
        <taxon>Metazoa</taxon>
        <taxon>Ecdysozoa</taxon>
        <taxon>Arthropoda</taxon>
        <taxon>Hexapoda</taxon>
        <taxon>Insecta</taxon>
        <taxon>Pterygota</taxon>
        <taxon>Neoptera</taxon>
        <taxon>Endopterygota</taxon>
        <taxon>Coleoptera</taxon>
        <taxon>Polyphaga</taxon>
        <taxon>Cucujiformia</taxon>
        <taxon>Chrysomeloidea</taxon>
        <taxon>Chrysomelidae</taxon>
        <taxon>Bruchinae</taxon>
        <taxon>Bruchini</taxon>
        <taxon>Acanthoscelides</taxon>
    </lineage>
</organism>
<reference evidence="6" key="1">
    <citation type="submission" date="2022-03" db="EMBL/GenBank/DDBJ databases">
        <authorList>
            <person name="Sayadi A."/>
        </authorList>
    </citation>
    <scope>NUCLEOTIDE SEQUENCE</scope>
</reference>
<gene>
    <name evidence="6" type="ORF">ACAOBT_LOCUS16586</name>
</gene>